<evidence type="ECO:0008006" key="3">
    <source>
        <dbReference type="Google" id="ProtNLM"/>
    </source>
</evidence>
<dbReference type="EMBL" id="CP042425">
    <property type="protein sequence ID" value="QEL19168.1"/>
    <property type="molecule type" value="Genomic_DNA"/>
</dbReference>
<dbReference type="Pfam" id="PF03592">
    <property type="entry name" value="Terminase_2"/>
    <property type="match status" value="1"/>
</dbReference>
<evidence type="ECO:0000313" key="1">
    <source>
        <dbReference type="EMBL" id="QEL19168.1"/>
    </source>
</evidence>
<dbReference type="Gene3D" id="1.10.10.1400">
    <property type="entry name" value="Terminase, small subunit, N-terminal DNA-binding domain, HTH motif"/>
    <property type="match status" value="1"/>
</dbReference>
<sequence>MNTLSSPPVVEALHRVPPTGLTIQQREFVRLYLLKGSAYGAYLKAFSLTEPRDVANARAYAYRLLKTVEVKQLIRDSSEAVRKRLKINPHVLLQEATAVARSSAGDYFDFDRDGDPVPKPAREIDTVAQKAIKSITRTDRTIVHRHPDGTVTEERRVSTQFQLHDKMRAIQLLFRHMGLDEKVNPLEALISILPLELQHRVAEVLRTSYRRKSKVDVPPPPAID</sequence>
<name>A0A5C1AQN5_9BACT</name>
<keyword evidence="2" id="KW-1185">Reference proteome</keyword>
<dbReference type="GO" id="GO:0051276">
    <property type="term" value="P:chromosome organization"/>
    <property type="evidence" value="ECO:0007669"/>
    <property type="project" value="InterPro"/>
</dbReference>
<dbReference type="RefSeq" id="WP_149113597.1">
    <property type="nucleotide sequence ID" value="NZ_CP042425.1"/>
</dbReference>
<proteinExistence type="predicted"/>
<dbReference type="AlphaFoldDB" id="A0A5C1AQN5"/>
<dbReference type="InterPro" id="IPR038713">
    <property type="entry name" value="Terminase_Gp1_N_sf"/>
</dbReference>
<organism evidence="1 2">
    <name type="scientific">Limnoglobus roseus</name>
    <dbReference type="NCBI Taxonomy" id="2598579"/>
    <lineage>
        <taxon>Bacteria</taxon>
        <taxon>Pseudomonadati</taxon>
        <taxon>Planctomycetota</taxon>
        <taxon>Planctomycetia</taxon>
        <taxon>Gemmatales</taxon>
        <taxon>Gemmataceae</taxon>
        <taxon>Limnoglobus</taxon>
    </lineage>
</organism>
<dbReference type="Proteomes" id="UP000324974">
    <property type="component" value="Chromosome"/>
</dbReference>
<dbReference type="InterPro" id="IPR005335">
    <property type="entry name" value="Terminase_ssu"/>
</dbReference>
<reference evidence="2" key="1">
    <citation type="submission" date="2019-08" db="EMBL/GenBank/DDBJ databases">
        <title>Limnoglobus roseus gen. nov., sp. nov., a novel freshwater planctomycete with a giant genome from the family Gemmataceae.</title>
        <authorList>
            <person name="Kulichevskaya I.S."/>
            <person name="Naumoff D.G."/>
            <person name="Miroshnikov K."/>
            <person name="Ivanova A."/>
            <person name="Philippov D.A."/>
            <person name="Hakobyan A."/>
            <person name="Rijpstra I.C."/>
            <person name="Sinninghe Damste J.S."/>
            <person name="Liesack W."/>
            <person name="Dedysh S.N."/>
        </authorList>
    </citation>
    <scope>NUCLEOTIDE SEQUENCE [LARGE SCALE GENOMIC DNA]</scope>
    <source>
        <strain evidence="2">PX52</strain>
    </source>
</reference>
<evidence type="ECO:0000313" key="2">
    <source>
        <dbReference type="Proteomes" id="UP000324974"/>
    </source>
</evidence>
<dbReference type="KEGG" id="lrs:PX52LOC_06226"/>
<protein>
    <recommendedName>
        <fullName evidence="3">Terminase small subunit</fullName>
    </recommendedName>
</protein>
<gene>
    <name evidence="1" type="ORF">PX52LOC_06226</name>
</gene>
<accession>A0A5C1AQN5</accession>